<organism evidence="1 2">
    <name type="scientific">Dissostichus mawsoni</name>
    <name type="common">Antarctic cod</name>
    <dbReference type="NCBI Taxonomy" id="36200"/>
    <lineage>
        <taxon>Eukaryota</taxon>
        <taxon>Metazoa</taxon>
        <taxon>Chordata</taxon>
        <taxon>Craniata</taxon>
        <taxon>Vertebrata</taxon>
        <taxon>Euteleostomi</taxon>
        <taxon>Actinopterygii</taxon>
        <taxon>Neopterygii</taxon>
        <taxon>Teleostei</taxon>
        <taxon>Neoteleostei</taxon>
        <taxon>Acanthomorphata</taxon>
        <taxon>Eupercaria</taxon>
        <taxon>Perciformes</taxon>
        <taxon>Notothenioidei</taxon>
        <taxon>Nototheniidae</taxon>
        <taxon>Dissostichus</taxon>
    </lineage>
</organism>
<comment type="caution">
    <text evidence="1">The sequence shown here is derived from an EMBL/GenBank/DDBJ whole genome shotgun (WGS) entry which is preliminary data.</text>
</comment>
<keyword evidence="2" id="KW-1185">Reference proteome</keyword>
<dbReference type="Proteomes" id="UP000518266">
    <property type="component" value="Unassembled WGS sequence"/>
</dbReference>
<sequence>MPDAICCAMCNIWDCVSSTGLVFWPSDIRTASGPAIPEELVEVTMFHVLKHHDEGVALHADSVESDNVFMLKVCQ</sequence>
<accession>A0A7J5YR24</accession>
<evidence type="ECO:0000313" key="2">
    <source>
        <dbReference type="Proteomes" id="UP000518266"/>
    </source>
</evidence>
<dbReference type="AlphaFoldDB" id="A0A7J5YR24"/>
<dbReference type="EMBL" id="JAAKFY010000010">
    <property type="protein sequence ID" value="KAF3851159.1"/>
    <property type="molecule type" value="Genomic_DNA"/>
</dbReference>
<proteinExistence type="predicted"/>
<protein>
    <submittedName>
        <fullName evidence="1">Uncharacterized protein</fullName>
    </submittedName>
</protein>
<reference evidence="1 2" key="1">
    <citation type="submission" date="2020-03" db="EMBL/GenBank/DDBJ databases">
        <title>Dissostichus mawsoni Genome sequencing and assembly.</title>
        <authorList>
            <person name="Park H."/>
        </authorList>
    </citation>
    <scope>NUCLEOTIDE SEQUENCE [LARGE SCALE GENOMIC DNA]</scope>
    <source>
        <strain evidence="1">DM0001</strain>
        <tissue evidence="1">Muscle</tissue>
    </source>
</reference>
<name>A0A7J5YR24_DISMA</name>
<gene>
    <name evidence="1" type="ORF">F7725_012931</name>
</gene>
<evidence type="ECO:0000313" key="1">
    <source>
        <dbReference type="EMBL" id="KAF3851159.1"/>
    </source>
</evidence>